<keyword evidence="3" id="KW-1185">Reference proteome</keyword>
<proteinExistence type="predicted"/>
<sequence length="105" mass="10863">MSTSEIIGLVAVALAVLVAAADLRRPAAQQRAATTFARMVDLAPTSAMHDDVLHRVRARSLAGLGGWAVGAAIAIDRPARHFRQTLWPSTPAPAAATGRAAGATR</sequence>
<organism evidence="2 3">
    <name type="scientific">Cellulomonas fimi</name>
    <dbReference type="NCBI Taxonomy" id="1708"/>
    <lineage>
        <taxon>Bacteria</taxon>
        <taxon>Bacillati</taxon>
        <taxon>Actinomycetota</taxon>
        <taxon>Actinomycetes</taxon>
        <taxon>Micrococcales</taxon>
        <taxon>Cellulomonadaceae</taxon>
        <taxon>Cellulomonas</taxon>
    </lineage>
</organism>
<protein>
    <submittedName>
        <fullName evidence="2">Uncharacterized protein</fullName>
    </submittedName>
</protein>
<feature type="compositionally biased region" description="Low complexity" evidence="1">
    <location>
        <begin position="92"/>
        <end position="105"/>
    </location>
</feature>
<dbReference type="EMBL" id="JABCJJ010000023">
    <property type="protein sequence ID" value="NMR21074.1"/>
    <property type="molecule type" value="Genomic_DNA"/>
</dbReference>
<dbReference type="AlphaFoldDB" id="A0A7Y0QIN2"/>
<reference evidence="2 3" key="1">
    <citation type="submission" date="2020-04" db="EMBL/GenBank/DDBJ databases">
        <title>Sequencing and Assembly of C. fimi.</title>
        <authorList>
            <person name="Ramsey A.R."/>
        </authorList>
    </citation>
    <scope>NUCLEOTIDE SEQUENCE [LARGE SCALE GENOMIC DNA]</scope>
    <source>
        <strain evidence="2 3">SB</strain>
    </source>
</reference>
<dbReference type="Proteomes" id="UP000562124">
    <property type="component" value="Unassembled WGS sequence"/>
</dbReference>
<evidence type="ECO:0000256" key="1">
    <source>
        <dbReference type="SAM" id="MobiDB-lite"/>
    </source>
</evidence>
<name>A0A7Y0QIN2_CELFI</name>
<evidence type="ECO:0000313" key="2">
    <source>
        <dbReference type="EMBL" id="NMR21074.1"/>
    </source>
</evidence>
<comment type="caution">
    <text evidence="2">The sequence shown here is derived from an EMBL/GenBank/DDBJ whole genome shotgun (WGS) entry which is preliminary data.</text>
</comment>
<accession>A0A7Y0QIN2</accession>
<feature type="region of interest" description="Disordered" evidence="1">
    <location>
        <begin position="86"/>
        <end position="105"/>
    </location>
</feature>
<evidence type="ECO:0000313" key="3">
    <source>
        <dbReference type="Proteomes" id="UP000562124"/>
    </source>
</evidence>
<dbReference type="RefSeq" id="WP_169325453.1">
    <property type="nucleotide sequence ID" value="NZ_JABCJJ010000023.1"/>
</dbReference>
<gene>
    <name evidence="2" type="ORF">HIR71_12725</name>
</gene>